<dbReference type="InterPro" id="IPR007421">
    <property type="entry name" value="Schlafen_AlbA_2_dom"/>
</dbReference>
<dbReference type="OrthoDB" id="320597at2"/>
<comment type="caution">
    <text evidence="2">The sequence shown here is derived from an EMBL/GenBank/DDBJ whole genome shotgun (WGS) entry which is preliminary data.</text>
</comment>
<evidence type="ECO:0000259" key="1">
    <source>
        <dbReference type="Pfam" id="PF04326"/>
    </source>
</evidence>
<dbReference type="Gene3D" id="3.30.565.60">
    <property type="match status" value="1"/>
</dbReference>
<proteinExistence type="predicted"/>
<dbReference type="RefSeq" id="WP_068555075.1">
    <property type="nucleotide sequence ID" value="NZ_LOEE01000019.1"/>
</dbReference>
<sequence length="389" mass="44979">MDIQRLKMLLKQEEGSKLDFKESLNLKTDSEKKEFTKDVIAIANSVGGRGHIIIGVRDKTKEIIGIHPEEFSEERIQQIVSFRCDPPIHLRVECVNIKDKWVGVITIFKSYQRPHQMRQTGTFYIRRGSTTDFARRDEIARMFQEVGLVSNELVPLYNLDIDVLDRKLVRNYLNKISLFPKEDMEKNVWHNLGIIHHDPETGKFHPTIGGLLLFCNHPQLYLPHCSIQITHYVGSEQVIQLIHGDMMQMLNRCHAYISKLLEGTNYPVEAIFEGIANAVLHRDYFDLTRNIGVFIGDHKIEISNPGNLPRGQNMHTMLRERNPSRRNSWLYDRLLILDESSRFLKTGFGLRGINKVFAGVGNIQLLNIEKRSMFKIVMPGMKKYKKQGG</sequence>
<name>A0A140L9E4_9FIRM</name>
<dbReference type="Proteomes" id="UP000070456">
    <property type="component" value="Unassembled WGS sequence"/>
</dbReference>
<evidence type="ECO:0000313" key="3">
    <source>
        <dbReference type="Proteomes" id="UP000070456"/>
    </source>
</evidence>
<gene>
    <name evidence="2" type="ORF">AN619_06990</name>
</gene>
<protein>
    <recommendedName>
        <fullName evidence="1">Schlafen AlbA-2 domain-containing protein</fullName>
    </recommendedName>
</protein>
<dbReference type="STRING" id="520762.AN619_06990"/>
<accession>A0A140L9E4</accession>
<reference evidence="2 3" key="1">
    <citation type="submission" date="2015-12" db="EMBL/GenBank/DDBJ databases">
        <title>Draft genome sequence of the thermoanaerobe Thermotalea metallivorans, an isolate from the runoff channel of the Great Artesian Basin, Australia.</title>
        <authorList>
            <person name="Patel B.K."/>
        </authorList>
    </citation>
    <scope>NUCLEOTIDE SEQUENCE [LARGE SCALE GENOMIC DNA]</scope>
    <source>
        <strain evidence="2 3">B2-1</strain>
    </source>
</reference>
<dbReference type="InterPro" id="IPR038475">
    <property type="entry name" value="RecG_C_sf"/>
</dbReference>
<dbReference type="AlphaFoldDB" id="A0A140L9E4"/>
<dbReference type="InterPro" id="IPR038461">
    <property type="entry name" value="Schlafen_AlbA_2_dom_sf"/>
</dbReference>
<keyword evidence="3" id="KW-1185">Reference proteome</keyword>
<dbReference type="PATRIC" id="fig|520762.4.peg.779"/>
<evidence type="ECO:0000313" key="2">
    <source>
        <dbReference type="EMBL" id="KXG77169.1"/>
    </source>
</evidence>
<organism evidence="2 3">
    <name type="scientific">Thermotalea metallivorans</name>
    <dbReference type="NCBI Taxonomy" id="520762"/>
    <lineage>
        <taxon>Bacteria</taxon>
        <taxon>Bacillati</taxon>
        <taxon>Bacillota</taxon>
        <taxon>Clostridia</taxon>
        <taxon>Peptostreptococcales</taxon>
        <taxon>Thermotaleaceae</taxon>
        <taxon>Thermotalea</taxon>
    </lineage>
</organism>
<dbReference type="Gene3D" id="3.30.950.30">
    <property type="entry name" value="Schlafen, AAA domain"/>
    <property type="match status" value="1"/>
</dbReference>
<feature type="domain" description="Schlafen AlbA-2" evidence="1">
    <location>
        <begin position="14"/>
        <end position="132"/>
    </location>
</feature>
<dbReference type="EMBL" id="LOEE01000019">
    <property type="protein sequence ID" value="KXG77169.1"/>
    <property type="molecule type" value="Genomic_DNA"/>
</dbReference>
<dbReference type="PANTHER" id="PTHR30595">
    <property type="entry name" value="GLPR-RELATED TRANSCRIPTIONAL REPRESSOR"/>
    <property type="match status" value="1"/>
</dbReference>
<dbReference type="Pfam" id="PF04326">
    <property type="entry name" value="SLFN_AlbA_2"/>
    <property type="match status" value="1"/>
</dbReference>
<dbReference type="PANTHER" id="PTHR30595:SF6">
    <property type="entry name" value="SCHLAFEN ALBA-2 DOMAIN-CONTAINING PROTEIN"/>
    <property type="match status" value="1"/>
</dbReference>